<protein>
    <recommendedName>
        <fullName evidence="1">N-acetyltransferase domain-containing protein</fullName>
    </recommendedName>
</protein>
<dbReference type="Proteomes" id="UP000184041">
    <property type="component" value="Unassembled WGS sequence"/>
</dbReference>
<name>A0A1M4XHG0_9BACT</name>
<sequence>MVSNIMSYEIELVENSEQIDAFHDLPFQIYEDYPNWAPPFRFEIENIFDPEHNVFFDNGECERFLVKQGNRVRARFAVMNNPARDRVLEPRMGGIGFLEMENDRRLVRKIIDFAEAWHYDRGYRAMRGPINFGENDTYWGLLVENYDEPPIYGMFYHPPYYKQLLEQTGAVKLDDHWSYKREFAKPIPERMKKITDRIESRSNVSLRSIDMNNIYRDAEYIREIYNEAWSEQEIDEREEEFTELTRDTVREMVDKLKPVMIPDSVLIAFVDDEPASFIVCVPDLNEISRETGGRLRWWHYPKLLWFKRRARHLRSLVYGTKPKFRKMGLEALTFTRGIQYTREAAPSLEYLEGAWVSEKNWLMQRSLEALGCRHHKTHRTYKWEF</sequence>
<dbReference type="EMBL" id="FQUS01000004">
    <property type="protein sequence ID" value="SHE92743.1"/>
    <property type="molecule type" value="Genomic_DNA"/>
</dbReference>
<evidence type="ECO:0000259" key="1">
    <source>
        <dbReference type="PROSITE" id="PS51186"/>
    </source>
</evidence>
<accession>A0A1M4XHG0</accession>
<dbReference type="PANTHER" id="PTHR41368">
    <property type="entry name" value="PROTEIN YGHO"/>
    <property type="match status" value="1"/>
</dbReference>
<feature type="domain" description="N-acetyltransferase" evidence="1">
    <location>
        <begin position="204"/>
        <end position="385"/>
    </location>
</feature>
<dbReference type="InterPro" id="IPR000182">
    <property type="entry name" value="GNAT_dom"/>
</dbReference>
<keyword evidence="3" id="KW-1185">Reference proteome</keyword>
<evidence type="ECO:0000313" key="3">
    <source>
        <dbReference type="Proteomes" id="UP000184041"/>
    </source>
</evidence>
<dbReference type="InterPro" id="IPR016181">
    <property type="entry name" value="Acyl_CoA_acyltransferase"/>
</dbReference>
<dbReference type="InterPro" id="IPR039968">
    <property type="entry name" value="BcerS-like"/>
</dbReference>
<dbReference type="AlphaFoldDB" id="A0A1M4XHG0"/>
<dbReference type="PANTHER" id="PTHR41368:SF1">
    <property type="entry name" value="PROTEIN YGHO"/>
    <property type="match status" value="1"/>
</dbReference>
<evidence type="ECO:0000313" key="2">
    <source>
        <dbReference type="EMBL" id="SHE92743.1"/>
    </source>
</evidence>
<gene>
    <name evidence="2" type="ORF">SAMN05443144_104124</name>
</gene>
<dbReference type="Gene3D" id="3.40.630.30">
    <property type="match status" value="1"/>
</dbReference>
<dbReference type="STRING" id="1194090.SAMN05443144_104124"/>
<dbReference type="OrthoDB" id="9806005at2"/>
<dbReference type="SUPFAM" id="SSF55729">
    <property type="entry name" value="Acyl-CoA N-acyltransferases (Nat)"/>
    <property type="match status" value="1"/>
</dbReference>
<organism evidence="2 3">
    <name type="scientific">Fodinibius roseus</name>
    <dbReference type="NCBI Taxonomy" id="1194090"/>
    <lineage>
        <taxon>Bacteria</taxon>
        <taxon>Pseudomonadati</taxon>
        <taxon>Balneolota</taxon>
        <taxon>Balneolia</taxon>
        <taxon>Balneolales</taxon>
        <taxon>Balneolaceae</taxon>
        <taxon>Fodinibius</taxon>
    </lineage>
</organism>
<dbReference type="GO" id="GO:0016747">
    <property type="term" value="F:acyltransferase activity, transferring groups other than amino-acyl groups"/>
    <property type="evidence" value="ECO:0007669"/>
    <property type="project" value="InterPro"/>
</dbReference>
<proteinExistence type="predicted"/>
<dbReference type="PROSITE" id="PS51186">
    <property type="entry name" value="GNAT"/>
    <property type="match status" value="1"/>
</dbReference>
<reference evidence="2 3" key="1">
    <citation type="submission" date="2016-11" db="EMBL/GenBank/DDBJ databases">
        <authorList>
            <person name="Jaros S."/>
            <person name="Januszkiewicz K."/>
            <person name="Wedrychowicz H."/>
        </authorList>
    </citation>
    <scope>NUCLEOTIDE SEQUENCE [LARGE SCALE GENOMIC DNA]</scope>
    <source>
        <strain evidence="2 3">DSM 21986</strain>
    </source>
</reference>